<protein>
    <recommendedName>
        <fullName evidence="4">Alpha/beta hydrolase</fullName>
    </recommendedName>
</protein>
<dbReference type="Proteomes" id="UP000046176">
    <property type="component" value="Unassembled WGS sequence"/>
</dbReference>
<evidence type="ECO:0008006" key="4">
    <source>
        <dbReference type="Google" id="ProtNLM"/>
    </source>
</evidence>
<dbReference type="SUPFAM" id="SSF53474">
    <property type="entry name" value="alpha/beta-Hydrolases"/>
    <property type="match status" value="1"/>
</dbReference>
<evidence type="ECO:0000313" key="2">
    <source>
        <dbReference type="EMBL" id="CDZ39027.1"/>
    </source>
</evidence>
<name>A0A0T7FVI3_NEOGA</name>
<proteinExistence type="predicted"/>
<dbReference type="InterPro" id="IPR029058">
    <property type="entry name" value="AB_hydrolase_fold"/>
</dbReference>
<evidence type="ECO:0000313" key="3">
    <source>
        <dbReference type="Proteomes" id="UP000046176"/>
    </source>
</evidence>
<reference evidence="2 3" key="1">
    <citation type="submission" date="2014-08" db="EMBL/GenBank/DDBJ databases">
        <authorList>
            <person name="Chen Y.-H."/>
        </authorList>
    </citation>
    <scope>NUCLEOTIDE SEQUENCE [LARGE SCALE GENOMIC DNA]</scope>
</reference>
<keyword evidence="1" id="KW-0732">Signal</keyword>
<feature type="signal peptide" evidence="1">
    <location>
        <begin position="1"/>
        <end position="20"/>
    </location>
</feature>
<sequence length="59" mass="6101">MKILLTGLAIIAATFGSAQAQSDKPTIVLVHGAFADSSRWNGVVEILEKDGFSVVAAAN</sequence>
<accession>A0A0T7FVI3</accession>
<evidence type="ECO:0000256" key="1">
    <source>
        <dbReference type="SAM" id="SignalP"/>
    </source>
</evidence>
<dbReference type="EMBL" id="CCRH01000015">
    <property type="protein sequence ID" value="CDZ39027.1"/>
    <property type="molecule type" value="Genomic_DNA"/>
</dbReference>
<dbReference type="Gene3D" id="3.40.50.1820">
    <property type="entry name" value="alpha/beta hydrolase"/>
    <property type="match status" value="1"/>
</dbReference>
<feature type="non-terminal residue" evidence="2">
    <location>
        <position position="59"/>
    </location>
</feature>
<organism evidence="2 3">
    <name type="scientific">Neorhizobium galegae bv. officinalis</name>
    <dbReference type="NCBI Taxonomy" id="323656"/>
    <lineage>
        <taxon>Bacteria</taxon>
        <taxon>Pseudomonadati</taxon>
        <taxon>Pseudomonadota</taxon>
        <taxon>Alphaproteobacteria</taxon>
        <taxon>Hyphomicrobiales</taxon>
        <taxon>Rhizobiaceae</taxon>
        <taxon>Rhizobium/Agrobacterium group</taxon>
        <taxon>Neorhizobium</taxon>
    </lineage>
</organism>
<feature type="chain" id="PRO_5006682593" description="Alpha/beta hydrolase" evidence="1">
    <location>
        <begin position="21"/>
        <end position="59"/>
    </location>
</feature>
<dbReference type="AlphaFoldDB" id="A0A0T7FVI3"/>
<gene>
    <name evidence="2" type="ORF">NGAL_HAMBI1145_46540</name>
</gene>